<dbReference type="InterPro" id="IPR043129">
    <property type="entry name" value="ATPase_NBD"/>
</dbReference>
<gene>
    <name evidence="1" type="ORF">MCB1EB_0944</name>
</gene>
<dbReference type="GO" id="GO:0008233">
    <property type="term" value="F:peptidase activity"/>
    <property type="evidence" value="ECO:0007669"/>
    <property type="project" value="UniProtKB-KW"/>
</dbReference>
<dbReference type="AlphaFoldDB" id="A0A2Z6EVI6"/>
<dbReference type="Proteomes" id="UP000282597">
    <property type="component" value="Chromosome"/>
</dbReference>
<keyword evidence="2" id="KW-1185">Reference proteome</keyword>
<dbReference type="Gene3D" id="3.30.420.40">
    <property type="match status" value="2"/>
</dbReference>
<proteinExistence type="predicted"/>
<protein>
    <submittedName>
        <fullName evidence="1">Peptidase M22 glycoprotease</fullName>
    </submittedName>
</protein>
<keyword evidence="1" id="KW-0378">Hydrolase</keyword>
<organism evidence="1 2">
    <name type="scientific">Mycoavidus cysteinexigens</name>
    <dbReference type="NCBI Taxonomy" id="1553431"/>
    <lineage>
        <taxon>Bacteria</taxon>
        <taxon>Pseudomonadati</taxon>
        <taxon>Pseudomonadota</taxon>
        <taxon>Betaproteobacteria</taxon>
        <taxon>Burkholderiales</taxon>
        <taxon>Burkholderiaceae</taxon>
        <taxon>Mycoavidus</taxon>
    </lineage>
</organism>
<dbReference type="InterPro" id="IPR000905">
    <property type="entry name" value="Gcp-like_dom"/>
</dbReference>
<dbReference type="Pfam" id="PF00814">
    <property type="entry name" value="TsaD"/>
    <property type="match status" value="1"/>
</dbReference>
<sequence length="194" mass="20297">MVQEVFAEAKLNLSACTALAFGAGPGSFTGLRTATGVVQGLAFALQVPVVPVSTLLACAQAARARDAALTRVLAVLDARMHEVYWAQFELDLETHNWRTVQPVTLTASDAINFPDAPFTLAGNAAELLSAQLARAPHLVSIDSLALPHAAAIATLGLSALRAGQVVSAEDAMPVYIRNKVAFTTAERLARAAHA</sequence>
<reference evidence="1 2" key="1">
    <citation type="journal article" date="2018" name="Microbes Environ.">
        <title>Comparative Genomic Insights into Endofungal Lifestyles of Two Bacterial Endosymbionts, Mycoavidus cysteinexigens and Burkholderia rhizoxinica.</title>
        <authorList>
            <person name="Sharmin D."/>
            <person name="Guo Y."/>
            <person name="Nishizawa T."/>
            <person name="Ohshima S."/>
            <person name="Sato Y."/>
            <person name="Takashima Y."/>
            <person name="Narisawa K."/>
            <person name="Ohta H."/>
        </authorList>
    </citation>
    <scope>NUCLEOTIDE SEQUENCE [LARGE SCALE GENOMIC DNA]</scope>
    <source>
        <strain evidence="1 2">B1-EB</strain>
    </source>
</reference>
<dbReference type="GO" id="GO:0002949">
    <property type="term" value="P:tRNA threonylcarbamoyladenosine modification"/>
    <property type="evidence" value="ECO:0007669"/>
    <property type="project" value="InterPro"/>
</dbReference>
<keyword evidence="1" id="KW-0645">Protease</keyword>
<dbReference type="KEGG" id="mcys:MCB1EB_0944"/>
<dbReference type="EMBL" id="AP018150">
    <property type="protein sequence ID" value="BBE09105.1"/>
    <property type="molecule type" value="Genomic_DNA"/>
</dbReference>
<dbReference type="SUPFAM" id="SSF53067">
    <property type="entry name" value="Actin-like ATPase domain"/>
    <property type="match status" value="2"/>
</dbReference>
<dbReference type="PANTHER" id="PTHR11735">
    <property type="entry name" value="TRNA N6-ADENOSINE THREONYLCARBAMOYLTRANSFERASE"/>
    <property type="match status" value="1"/>
</dbReference>
<name>A0A2Z6EVI6_9BURK</name>
<dbReference type="GO" id="GO:0006508">
    <property type="term" value="P:proteolysis"/>
    <property type="evidence" value="ECO:0007669"/>
    <property type="project" value="UniProtKB-KW"/>
</dbReference>
<accession>A0A2Z6EVI6</accession>
<evidence type="ECO:0000313" key="2">
    <source>
        <dbReference type="Proteomes" id="UP000282597"/>
    </source>
</evidence>
<evidence type="ECO:0000313" key="1">
    <source>
        <dbReference type="EMBL" id="BBE09105.1"/>
    </source>
</evidence>
<dbReference type="InterPro" id="IPR022496">
    <property type="entry name" value="T6A_TsaB"/>
</dbReference>
<dbReference type="PANTHER" id="PTHR11735:SF11">
    <property type="entry name" value="TRNA THREONYLCARBAMOYLADENOSINE BIOSYNTHESIS PROTEIN TSAB"/>
    <property type="match status" value="1"/>
</dbReference>
<dbReference type="NCBIfam" id="TIGR03725">
    <property type="entry name" value="T6A_YeaZ"/>
    <property type="match status" value="1"/>
</dbReference>
<dbReference type="GO" id="GO:0005829">
    <property type="term" value="C:cytosol"/>
    <property type="evidence" value="ECO:0007669"/>
    <property type="project" value="TreeGrafter"/>
</dbReference>